<dbReference type="Proteomes" id="UP001165283">
    <property type="component" value="Unassembled WGS sequence"/>
</dbReference>
<proteinExistence type="predicted"/>
<keyword evidence="3" id="KW-1185">Reference proteome</keyword>
<reference evidence="2" key="1">
    <citation type="submission" date="2021-04" db="EMBL/GenBank/DDBJ databases">
        <title>Pseudonocardia sp. nov., isolated from sandy soil of mangrove forest.</title>
        <authorList>
            <person name="Zan Z."/>
            <person name="Huang R."/>
            <person name="Liu W."/>
        </authorList>
    </citation>
    <scope>NUCLEOTIDE SEQUENCE</scope>
    <source>
        <strain evidence="2">S2-4</strain>
    </source>
</reference>
<evidence type="ECO:0000313" key="3">
    <source>
        <dbReference type="Proteomes" id="UP001165283"/>
    </source>
</evidence>
<feature type="domain" description="DinB-like" evidence="1">
    <location>
        <begin position="91"/>
        <end position="232"/>
    </location>
</feature>
<dbReference type="RefSeq" id="WP_252437122.1">
    <property type="nucleotide sequence ID" value="NZ_JAGSOV010000020.1"/>
</dbReference>
<sequence>MGWDEFRGARFVNRDMSGAEFRDVLLRGARMRGVVLDDTDIDGAIDGLRINGVEVAPLVEAELDRRHPERVALRPTTITGAREAWAVVESFWAATTERALALPEADLHRSVDDEWSLVQTLRHLVFVTDAWFFHAALGQPHPYHPAGVVPDFVPEIAALGIDPAAAPSAREVLALRADRFRRVREFLDGADQDDLDRVREPNPVPGYPPSAPRSALQCLRVVLSEEWEHHRFAVRDLDRITARG</sequence>
<gene>
    <name evidence="2" type="ORF">KDL28_09840</name>
</gene>
<dbReference type="InterPro" id="IPR034660">
    <property type="entry name" value="DinB/YfiT-like"/>
</dbReference>
<dbReference type="Pfam" id="PF12867">
    <property type="entry name" value="DinB_2"/>
    <property type="match status" value="1"/>
</dbReference>
<dbReference type="Pfam" id="PF00805">
    <property type="entry name" value="Pentapeptide"/>
    <property type="match status" value="1"/>
</dbReference>
<dbReference type="EMBL" id="JAGSOV010000020">
    <property type="protein sequence ID" value="MCO1655355.1"/>
    <property type="molecule type" value="Genomic_DNA"/>
</dbReference>
<dbReference type="InterPro" id="IPR001646">
    <property type="entry name" value="5peptide_repeat"/>
</dbReference>
<protein>
    <submittedName>
        <fullName evidence="2">DinB family protein</fullName>
    </submittedName>
</protein>
<dbReference type="InterPro" id="IPR024775">
    <property type="entry name" value="DinB-like"/>
</dbReference>
<comment type="caution">
    <text evidence="2">The sequence shown here is derived from an EMBL/GenBank/DDBJ whole genome shotgun (WGS) entry which is preliminary data.</text>
</comment>
<evidence type="ECO:0000313" key="2">
    <source>
        <dbReference type="EMBL" id="MCO1655355.1"/>
    </source>
</evidence>
<evidence type="ECO:0000259" key="1">
    <source>
        <dbReference type="Pfam" id="PF12867"/>
    </source>
</evidence>
<dbReference type="SUPFAM" id="SSF109854">
    <property type="entry name" value="DinB/YfiT-like putative metalloenzymes"/>
    <property type="match status" value="1"/>
</dbReference>
<dbReference type="Gene3D" id="1.20.120.450">
    <property type="entry name" value="dinb family like domain"/>
    <property type="match status" value="1"/>
</dbReference>
<dbReference type="Gene3D" id="2.160.20.80">
    <property type="entry name" value="E3 ubiquitin-protein ligase SopA"/>
    <property type="match status" value="1"/>
</dbReference>
<organism evidence="2 3">
    <name type="scientific">Pseudonocardia humida</name>
    <dbReference type="NCBI Taxonomy" id="2800819"/>
    <lineage>
        <taxon>Bacteria</taxon>
        <taxon>Bacillati</taxon>
        <taxon>Actinomycetota</taxon>
        <taxon>Actinomycetes</taxon>
        <taxon>Pseudonocardiales</taxon>
        <taxon>Pseudonocardiaceae</taxon>
        <taxon>Pseudonocardia</taxon>
    </lineage>
</organism>
<name>A0ABT0ZXF8_9PSEU</name>
<dbReference type="SUPFAM" id="SSF141571">
    <property type="entry name" value="Pentapeptide repeat-like"/>
    <property type="match status" value="1"/>
</dbReference>
<accession>A0ABT0ZXF8</accession>